<reference evidence="2 3" key="1">
    <citation type="journal article" date="2019" name="Sci. Rep.">
        <title>A high-quality genome of Eragrostis curvula grass provides insights into Poaceae evolution and supports new strategies to enhance forage quality.</title>
        <authorList>
            <person name="Carballo J."/>
            <person name="Santos B.A.C.M."/>
            <person name="Zappacosta D."/>
            <person name="Garbus I."/>
            <person name="Selva J.P."/>
            <person name="Gallo C.A."/>
            <person name="Diaz A."/>
            <person name="Albertini E."/>
            <person name="Caccamo M."/>
            <person name="Echenique V."/>
        </authorList>
    </citation>
    <scope>NUCLEOTIDE SEQUENCE [LARGE SCALE GENOMIC DNA]</scope>
    <source>
        <strain evidence="3">cv. Victoria</strain>
        <tissue evidence="2">Leaf</tissue>
    </source>
</reference>
<comment type="caution">
    <text evidence="2">The sequence shown here is derived from an EMBL/GenBank/DDBJ whole genome shotgun (WGS) entry which is preliminary data.</text>
</comment>
<dbReference type="InterPro" id="IPR056016">
    <property type="entry name" value="DUF7595"/>
</dbReference>
<dbReference type="InterPro" id="IPR001810">
    <property type="entry name" value="F-box_dom"/>
</dbReference>
<dbReference type="PANTHER" id="PTHR35828:SF15">
    <property type="entry name" value="F-BOX DOMAIN-CONTAINING PROTEIN"/>
    <property type="match status" value="1"/>
</dbReference>
<feature type="domain" description="F-box" evidence="1">
    <location>
        <begin position="58"/>
        <end position="105"/>
    </location>
</feature>
<gene>
    <name evidence="2" type="ORF">EJB05_03846</name>
</gene>
<dbReference type="EMBL" id="RWGY01000004">
    <property type="protein sequence ID" value="TVU44406.1"/>
    <property type="molecule type" value="Genomic_DNA"/>
</dbReference>
<dbReference type="PANTHER" id="PTHR35828">
    <property type="entry name" value="OS08G0203800 PROTEIN-RELATED"/>
    <property type="match status" value="1"/>
</dbReference>
<evidence type="ECO:0000259" key="1">
    <source>
        <dbReference type="PROSITE" id="PS50181"/>
    </source>
</evidence>
<evidence type="ECO:0000313" key="3">
    <source>
        <dbReference type="Proteomes" id="UP000324897"/>
    </source>
</evidence>
<dbReference type="Gramene" id="TVU44406">
    <property type="protein sequence ID" value="TVU44406"/>
    <property type="gene ID" value="EJB05_03846"/>
</dbReference>
<proteinExistence type="predicted"/>
<name>A0A5J9W8T6_9POAL</name>
<dbReference type="Pfam" id="PF12937">
    <property type="entry name" value="F-box-like"/>
    <property type="match status" value="1"/>
</dbReference>
<sequence>MEQARTETGKRSVDRHQLFRLFTSRAIPSQAAKRPCSGGGRRRTPLLLRSGQERIMENDVMLQLPMDIIYKIPSHLSDPASLARLASSCKFWRNLIKDPEFLDYLKKQRHTHGFTPSLLLGFFYQDSTEPPSHFQRHHKDKLSSLAPRFMPMSELSQFIGSKADKNAVEPPSLGTFIRGLGEKLNFYEPIASQDGFLALRRRVLDARTQQCELSVCNPLTGEFFCISPPLESPDRYVLLATENVSHNGRTTQSFQLVAIWIKNRRRFVTRAYCSKARDWIWYGRAPELMSGLYVMPCPAAVSRGAIHFLCGCWENWTLSHLTTLHLERQELSYLPLPPDASRNKAPLLTCSADGGLMLLYSKGHQLSLWKHDNAVRLWVLAKTIDVANSLPPRAVQMQARARVIRLESFHGKSGAVVLCVEREGRYLFSFSDGSMRKIDNDNGRKNGSLCPYEIDWLSSLAIMNLVVDGSLSRDIGRKMIRGRWRTLMGRHMNQNQRHGNGKA</sequence>
<dbReference type="OrthoDB" id="657959at2759"/>
<dbReference type="Gene3D" id="1.20.1280.50">
    <property type="match status" value="1"/>
</dbReference>
<keyword evidence="3" id="KW-1185">Reference proteome</keyword>
<feature type="non-terminal residue" evidence="2">
    <location>
        <position position="1"/>
    </location>
</feature>
<dbReference type="SUPFAM" id="SSF81383">
    <property type="entry name" value="F-box domain"/>
    <property type="match status" value="1"/>
</dbReference>
<protein>
    <recommendedName>
        <fullName evidence="1">F-box domain-containing protein</fullName>
    </recommendedName>
</protein>
<dbReference type="Proteomes" id="UP000324897">
    <property type="component" value="Chromosome 5"/>
</dbReference>
<accession>A0A5J9W8T6</accession>
<organism evidence="2 3">
    <name type="scientific">Eragrostis curvula</name>
    <name type="common">weeping love grass</name>
    <dbReference type="NCBI Taxonomy" id="38414"/>
    <lineage>
        <taxon>Eukaryota</taxon>
        <taxon>Viridiplantae</taxon>
        <taxon>Streptophyta</taxon>
        <taxon>Embryophyta</taxon>
        <taxon>Tracheophyta</taxon>
        <taxon>Spermatophyta</taxon>
        <taxon>Magnoliopsida</taxon>
        <taxon>Liliopsida</taxon>
        <taxon>Poales</taxon>
        <taxon>Poaceae</taxon>
        <taxon>PACMAD clade</taxon>
        <taxon>Chloridoideae</taxon>
        <taxon>Eragrostideae</taxon>
        <taxon>Eragrostidinae</taxon>
        <taxon>Eragrostis</taxon>
    </lineage>
</organism>
<dbReference type="AlphaFoldDB" id="A0A5J9W8T6"/>
<dbReference type="Pfam" id="PF24523">
    <property type="entry name" value="DUF7595"/>
    <property type="match status" value="1"/>
</dbReference>
<dbReference type="PROSITE" id="PS50181">
    <property type="entry name" value="FBOX"/>
    <property type="match status" value="1"/>
</dbReference>
<evidence type="ECO:0000313" key="2">
    <source>
        <dbReference type="EMBL" id="TVU44406.1"/>
    </source>
</evidence>
<dbReference type="InterPro" id="IPR036047">
    <property type="entry name" value="F-box-like_dom_sf"/>
</dbReference>